<feature type="transmembrane region" description="Helical" evidence="10">
    <location>
        <begin position="454"/>
        <end position="477"/>
    </location>
</feature>
<dbReference type="Pfam" id="PF26314">
    <property type="entry name" value="MptA_B_family"/>
    <property type="match status" value="1"/>
</dbReference>
<dbReference type="InterPro" id="IPR049829">
    <property type="entry name" value="MptA/B-like"/>
</dbReference>
<feature type="region of interest" description="Disordered" evidence="9">
    <location>
        <begin position="1"/>
        <end position="30"/>
    </location>
</feature>
<comment type="caution">
    <text evidence="11">The sequence shown here is derived from an EMBL/GenBank/DDBJ whole genome shotgun (WGS) entry which is preliminary data.</text>
</comment>
<evidence type="ECO:0000256" key="9">
    <source>
        <dbReference type="SAM" id="MobiDB-lite"/>
    </source>
</evidence>
<evidence type="ECO:0000256" key="1">
    <source>
        <dbReference type="ARBA" id="ARBA00004141"/>
    </source>
</evidence>
<dbReference type="GO" id="GO:0016757">
    <property type="term" value="F:glycosyltransferase activity"/>
    <property type="evidence" value="ECO:0007669"/>
    <property type="project" value="UniProtKB-KW"/>
</dbReference>
<feature type="transmembrane region" description="Helical" evidence="10">
    <location>
        <begin position="265"/>
        <end position="283"/>
    </location>
</feature>
<feature type="transmembrane region" description="Helical" evidence="10">
    <location>
        <begin position="515"/>
        <end position="536"/>
    </location>
</feature>
<keyword evidence="3 11" id="KW-0808">Transferase</keyword>
<evidence type="ECO:0000256" key="4">
    <source>
        <dbReference type="ARBA" id="ARBA00022692"/>
    </source>
</evidence>
<gene>
    <name evidence="11" type="ORF">GLP40_14765</name>
</gene>
<organism evidence="11 12">
    <name type="scientific">Nocardia aurantiaca</name>
    <dbReference type="NCBI Taxonomy" id="2675850"/>
    <lineage>
        <taxon>Bacteria</taxon>
        <taxon>Bacillati</taxon>
        <taxon>Actinomycetota</taxon>
        <taxon>Actinomycetes</taxon>
        <taxon>Mycobacteriales</taxon>
        <taxon>Nocardiaceae</taxon>
        <taxon>Nocardia</taxon>
    </lineage>
</organism>
<dbReference type="NCBIfam" id="TIGR03459">
    <property type="entry name" value="crt_membr"/>
    <property type="match status" value="1"/>
</dbReference>
<feature type="transmembrane region" description="Helical" evidence="10">
    <location>
        <begin position="63"/>
        <end position="81"/>
    </location>
</feature>
<feature type="transmembrane region" description="Helical" evidence="10">
    <location>
        <begin position="231"/>
        <end position="253"/>
    </location>
</feature>
<reference evidence="11 12" key="1">
    <citation type="submission" date="2019-11" db="EMBL/GenBank/DDBJ databases">
        <title>Nocardia sp. nov. CT2-14 isolated from soil.</title>
        <authorList>
            <person name="Kanchanasin P."/>
            <person name="Tanasupawat S."/>
            <person name="Yuki M."/>
            <person name="Kudo T."/>
        </authorList>
    </citation>
    <scope>NUCLEOTIDE SEQUENCE [LARGE SCALE GENOMIC DNA]</scope>
    <source>
        <strain evidence="11 12">CT2-14</strain>
    </source>
</reference>
<feature type="transmembrane region" description="Helical" evidence="10">
    <location>
        <begin position="356"/>
        <end position="379"/>
    </location>
</feature>
<comment type="similarity">
    <text evidence="7">Belongs to the MptA/B family.</text>
</comment>
<evidence type="ECO:0000256" key="3">
    <source>
        <dbReference type="ARBA" id="ARBA00022679"/>
    </source>
</evidence>
<feature type="transmembrane region" description="Helical" evidence="10">
    <location>
        <begin position="399"/>
        <end position="417"/>
    </location>
</feature>
<evidence type="ECO:0000256" key="6">
    <source>
        <dbReference type="ARBA" id="ARBA00023136"/>
    </source>
</evidence>
<proteinExistence type="inferred from homology"/>
<evidence type="ECO:0000256" key="2">
    <source>
        <dbReference type="ARBA" id="ARBA00022676"/>
    </source>
</evidence>
<sequence>MPTPDTDATTPDAASSTATRTARGVARAEPTVRTTDRIAVAGPASHHWLRHAADFSRSLEGHAATLGFFGALLITFGGFGAGSVRRNDPLLEAMHLSWLRFGHGLVLSSVFVWIGVIAMITAWVRLGRIVIGKQPGAAVTLNELRGIVGIWTFPLLLAVPMFSRDAYSYLAQGAMLRDNINPYLYGPVELKANAAVLLDNVSPVWTNTTAPYGPIFLLIARVITSVTGDNVVAGTIALRLVMLPGLALMVWAVPHLTKHLGGKPTIALWLAVLNPLVLIHLIGGVHNEMLMVGLMAAGIALVLEHHHVAGIVVVAIGVAVKATAGIALPFLVWIWMIHERERRAAENEGELPHPMWTFAKIGALGVAVFASVFAVATLLTGLRDHQIGWLTALSGSKKIINWLSLPTVMAHVVTWVTPLRLESVLSVTRTMCAVVMVAILVWAWWRFKNSEKEAVFGILVAFVAIVILSPAALPWYYSWPLALAAGFALSTRTLQVLVGLCAWLMLVFQPDGSIGLYNIVHVGLATFAAVVAALSLCTVDPLKLRVAHAHADAFPQPDQPVGAPTPGPA</sequence>
<feature type="compositionally biased region" description="Low complexity" evidence="9">
    <location>
        <begin position="1"/>
        <end position="28"/>
    </location>
</feature>
<evidence type="ECO:0000256" key="7">
    <source>
        <dbReference type="ARBA" id="ARBA00043987"/>
    </source>
</evidence>
<accession>A0A6I3L007</accession>
<keyword evidence="12" id="KW-1185">Reference proteome</keyword>
<feature type="transmembrane region" description="Helical" evidence="10">
    <location>
        <begin position="144"/>
        <end position="162"/>
    </location>
</feature>
<feature type="transmembrane region" description="Helical" evidence="10">
    <location>
        <begin position="101"/>
        <end position="124"/>
    </location>
</feature>
<keyword evidence="6 10" id="KW-0472">Membrane</keyword>
<keyword evidence="5 10" id="KW-1133">Transmembrane helix</keyword>
<dbReference type="AlphaFoldDB" id="A0A6I3L007"/>
<dbReference type="InterPro" id="IPR017822">
    <property type="entry name" value="MptA-like"/>
</dbReference>
<feature type="transmembrane region" description="Helical" evidence="10">
    <location>
        <begin position="423"/>
        <end position="445"/>
    </location>
</feature>
<dbReference type="Proteomes" id="UP000432464">
    <property type="component" value="Unassembled WGS sequence"/>
</dbReference>
<protein>
    <recommendedName>
        <fullName evidence="8">Alpha-(1-&gt;6)-mannopyranosyltransferase A</fullName>
    </recommendedName>
</protein>
<dbReference type="GO" id="GO:0016020">
    <property type="term" value="C:membrane"/>
    <property type="evidence" value="ECO:0007669"/>
    <property type="project" value="UniProtKB-SubCell"/>
</dbReference>
<evidence type="ECO:0000313" key="11">
    <source>
        <dbReference type="EMBL" id="MTE14025.1"/>
    </source>
</evidence>
<evidence type="ECO:0000256" key="5">
    <source>
        <dbReference type="ARBA" id="ARBA00022989"/>
    </source>
</evidence>
<evidence type="ECO:0000313" key="12">
    <source>
        <dbReference type="Proteomes" id="UP000432464"/>
    </source>
</evidence>
<feature type="transmembrane region" description="Helical" evidence="10">
    <location>
        <begin position="483"/>
        <end position="508"/>
    </location>
</feature>
<name>A0A6I3L007_9NOCA</name>
<evidence type="ECO:0000256" key="8">
    <source>
        <dbReference type="NCBIfam" id="TIGR03459"/>
    </source>
</evidence>
<dbReference type="EMBL" id="WMBB01000006">
    <property type="protein sequence ID" value="MTE14025.1"/>
    <property type="molecule type" value="Genomic_DNA"/>
</dbReference>
<dbReference type="NCBIfam" id="NF038066">
    <property type="entry name" value="MptB"/>
    <property type="match status" value="1"/>
</dbReference>
<dbReference type="RefSeq" id="WP_154788451.1">
    <property type="nucleotide sequence ID" value="NZ_WMBB01000006.1"/>
</dbReference>
<feature type="transmembrane region" description="Helical" evidence="10">
    <location>
        <begin position="311"/>
        <end position="336"/>
    </location>
</feature>
<keyword evidence="4 10" id="KW-0812">Transmembrane</keyword>
<keyword evidence="2" id="KW-0328">Glycosyltransferase</keyword>
<comment type="subcellular location">
    <subcellularLocation>
        <location evidence="1">Membrane</location>
        <topology evidence="1">Multi-pass membrane protein</topology>
    </subcellularLocation>
</comment>
<evidence type="ECO:0000256" key="10">
    <source>
        <dbReference type="SAM" id="Phobius"/>
    </source>
</evidence>